<organism evidence="1 2">
    <name type="scientific">Stenotrophomonas maltophilia</name>
    <name type="common">Pseudomonas maltophilia</name>
    <name type="synonym">Xanthomonas maltophilia</name>
    <dbReference type="NCBI Taxonomy" id="40324"/>
    <lineage>
        <taxon>Bacteria</taxon>
        <taxon>Pseudomonadati</taxon>
        <taxon>Pseudomonadota</taxon>
        <taxon>Gammaproteobacteria</taxon>
        <taxon>Lysobacterales</taxon>
        <taxon>Lysobacteraceae</taxon>
        <taxon>Stenotrophomonas</taxon>
        <taxon>Stenotrophomonas maltophilia group</taxon>
    </lineage>
</organism>
<gene>
    <name evidence="1" type="ORF">GAK31_02655</name>
</gene>
<dbReference type="SUPFAM" id="SSF82689">
    <property type="entry name" value="Mechanosensitive channel protein MscS (YggB), C-terminal domain"/>
    <property type="match status" value="1"/>
</dbReference>
<dbReference type="EMBL" id="WNDS01000003">
    <property type="protein sequence ID" value="KAF1015165.1"/>
    <property type="molecule type" value="Genomic_DNA"/>
</dbReference>
<reference evidence="2" key="1">
    <citation type="journal article" date="2020" name="MBio">
        <title>Horizontal gene transfer to a defensive symbiont with a reduced genome amongst a multipartite beetle microbiome.</title>
        <authorList>
            <person name="Waterworth S.C."/>
            <person name="Florez L.V."/>
            <person name="Rees E.R."/>
            <person name="Hertweck C."/>
            <person name="Kaltenpoth M."/>
            <person name="Kwan J.C."/>
        </authorList>
    </citation>
    <scope>NUCLEOTIDE SEQUENCE [LARGE SCALE GENOMIC DNA]</scope>
</reference>
<proteinExistence type="predicted"/>
<dbReference type="AlphaFoldDB" id="A0A7V8FGN7"/>
<evidence type="ECO:0008006" key="3">
    <source>
        <dbReference type="Google" id="ProtNLM"/>
    </source>
</evidence>
<dbReference type="Gene3D" id="3.30.70.100">
    <property type="match status" value="1"/>
</dbReference>
<accession>A0A7V8FGN7</accession>
<protein>
    <recommendedName>
        <fullName evidence="3">Mechanosensitive ion channel protein MscS</fullName>
    </recommendedName>
</protein>
<sequence>MPNSTDVAALRQALLDAYAAHASVLKQPAPSDYIDSIRGGQITINSFAYVSSPRQVYATRSDLYFSLLGILAERGIPLSTPTDIHLVRDTPPE</sequence>
<evidence type="ECO:0000313" key="2">
    <source>
        <dbReference type="Proteomes" id="UP000487117"/>
    </source>
</evidence>
<name>A0A7V8FGN7_STEMA</name>
<dbReference type="Proteomes" id="UP000487117">
    <property type="component" value="Unassembled WGS sequence"/>
</dbReference>
<dbReference type="InterPro" id="IPR011066">
    <property type="entry name" value="MscS_channel_C_sf"/>
</dbReference>
<comment type="caution">
    <text evidence="1">The sequence shown here is derived from an EMBL/GenBank/DDBJ whole genome shotgun (WGS) entry which is preliminary data.</text>
</comment>
<evidence type="ECO:0000313" key="1">
    <source>
        <dbReference type="EMBL" id="KAF1015165.1"/>
    </source>
</evidence>
<dbReference type="GO" id="GO:0016020">
    <property type="term" value="C:membrane"/>
    <property type="evidence" value="ECO:0007669"/>
    <property type="project" value="InterPro"/>
</dbReference>